<dbReference type="InterPro" id="IPR012337">
    <property type="entry name" value="RNaseH-like_sf"/>
</dbReference>
<dbReference type="EMBL" id="LUCS01000030">
    <property type="protein sequence ID" value="KAF6509536.1"/>
    <property type="molecule type" value="Genomic_DNA"/>
</dbReference>
<evidence type="ECO:0000313" key="2">
    <source>
        <dbReference type="Proteomes" id="UP000773850"/>
    </source>
</evidence>
<proteinExistence type="predicted"/>
<dbReference type="Proteomes" id="UP000773850">
    <property type="component" value="Unassembled WGS sequence"/>
</dbReference>
<evidence type="ECO:0008006" key="3">
    <source>
        <dbReference type="Google" id="ProtNLM"/>
    </source>
</evidence>
<dbReference type="SUPFAM" id="SSF53098">
    <property type="entry name" value="Ribonuclease H-like"/>
    <property type="match status" value="1"/>
</dbReference>
<accession>A0ABQ7HBG7</accession>
<gene>
    <name evidence="1" type="ORF">GS8_3067</name>
</gene>
<name>A0ABQ7HBG7_GEOSE</name>
<protein>
    <recommendedName>
        <fullName evidence="3">Transposase IS4-like domain-containing protein</fullName>
    </recommendedName>
</protein>
<evidence type="ECO:0000313" key="1">
    <source>
        <dbReference type="EMBL" id="KAF6509536.1"/>
    </source>
</evidence>
<reference evidence="1 2" key="1">
    <citation type="submission" date="2016-03" db="EMBL/GenBank/DDBJ databases">
        <title>Spore heat resistance.</title>
        <authorList>
            <person name="Boekhorst J."/>
            <person name="Berendsen E.M."/>
            <person name="Wells-Bennik M.H."/>
            <person name="Kuipers O.P."/>
        </authorList>
    </citation>
    <scope>NUCLEOTIDE SEQUENCE [LARGE SCALE GENOMIC DNA]</scope>
    <source>
        <strain evidence="1 2">GS8</strain>
    </source>
</reference>
<comment type="caution">
    <text evidence="1">The sequence shown here is derived from an EMBL/GenBank/DDBJ whole genome shotgun (WGS) entry which is preliminary data.</text>
</comment>
<keyword evidence="2" id="KW-1185">Reference proteome</keyword>
<sequence>MTQRWTIECFFRQAKDQLKLDGYRVRHIRAVKRYWAVVLLACVYSIAESRQNLSTGLELLRSRKGHSVVEFIYDAAKQGIPIDVIKKQLRIA</sequence>
<organism evidence="1 2">
    <name type="scientific">Geobacillus stearothermophilus</name>
    <name type="common">Bacillus stearothermophilus</name>
    <dbReference type="NCBI Taxonomy" id="1422"/>
    <lineage>
        <taxon>Bacteria</taxon>
        <taxon>Bacillati</taxon>
        <taxon>Bacillota</taxon>
        <taxon>Bacilli</taxon>
        <taxon>Bacillales</taxon>
        <taxon>Anoxybacillaceae</taxon>
        <taxon>Geobacillus</taxon>
    </lineage>
</organism>